<proteinExistence type="predicted"/>
<dbReference type="GO" id="GO:0005886">
    <property type="term" value="C:plasma membrane"/>
    <property type="evidence" value="ECO:0007669"/>
    <property type="project" value="TreeGrafter"/>
</dbReference>
<evidence type="ECO:0000256" key="2">
    <source>
        <dbReference type="ARBA" id="ARBA00022741"/>
    </source>
</evidence>
<dbReference type="InterPro" id="IPR003593">
    <property type="entry name" value="AAA+_ATPase"/>
</dbReference>
<dbReference type="Pfam" id="PF00005">
    <property type="entry name" value="ABC_tran"/>
    <property type="match status" value="1"/>
</dbReference>
<protein>
    <submittedName>
        <fullName evidence="6">ABC transport system ATP-binding protein</fullName>
    </submittedName>
    <submittedName>
        <fullName evidence="5">Methionine ABC transporter ATP-binding protein</fullName>
    </submittedName>
</protein>
<evidence type="ECO:0000259" key="4">
    <source>
        <dbReference type="PROSITE" id="PS50893"/>
    </source>
</evidence>
<keyword evidence="3 5" id="KW-0067">ATP-binding</keyword>
<reference evidence="6 8" key="2">
    <citation type="submission" date="2019-03" db="EMBL/GenBank/DDBJ databases">
        <title>Genomic Encyclopedia of Archaeal and Bacterial Type Strains, Phase II (KMG-II): from individual species to whole genera.</title>
        <authorList>
            <person name="Goeker M."/>
        </authorList>
    </citation>
    <scope>NUCLEOTIDE SEQUENCE [LARGE SCALE GENOMIC DNA]</scope>
    <source>
        <strain evidence="6 8">DSM 15594</strain>
    </source>
</reference>
<dbReference type="AlphaFoldDB" id="A0A235CAB6"/>
<name>A0A235CAB6_9GAMM</name>
<comment type="caution">
    <text evidence="5">The sequence shown here is derived from an EMBL/GenBank/DDBJ whole genome shotgun (WGS) entry which is preliminary data.</text>
</comment>
<dbReference type="InterPro" id="IPR027417">
    <property type="entry name" value="P-loop_NTPase"/>
</dbReference>
<dbReference type="Proteomes" id="UP000243640">
    <property type="component" value="Unassembled WGS sequence"/>
</dbReference>
<evidence type="ECO:0000313" key="7">
    <source>
        <dbReference type="Proteomes" id="UP000243640"/>
    </source>
</evidence>
<reference evidence="5 7" key="1">
    <citation type="submission" date="2017-08" db="EMBL/GenBank/DDBJ databases">
        <title>Draft Genome Sequence of the Marine Bacterium Oceanimonas baumannii ATCC 700832.</title>
        <authorList>
            <person name="Mcclelland W.D."/>
            <person name="Brennan M.A."/>
            <person name="Trachtenberg A.M."/>
            <person name="Maclea K.S."/>
        </authorList>
    </citation>
    <scope>NUCLEOTIDE SEQUENCE [LARGE SCALE GENOMIC DNA]</scope>
    <source>
        <strain evidence="5 7">ATCC 700832</strain>
    </source>
</reference>
<dbReference type="Gene3D" id="3.40.50.300">
    <property type="entry name" value="P-loop containing nucleotide triphosphate hydrolases"/>
    <property type="match status" value="1"/>
</dbReference>
<gene>
    <name evidence="5" type="ORF">B6S09_15815</name>
    <name evidence="6" type="ORF">LY04_03011</name>
</gene>
<dbReference type="RefSeq" id="WP_094279513.1">
    <property type="nucleotide sequence ID" value="NZ_NQJF01000015.1"/>
</dbReference>
<dbReference type="InterPro" id="IPR017911">
    <property type="entry name" value="MacB-like_ATP-bd"/>
</dbReference>
<dbReference type="OrthoDB" id="9802264at2"/>
<dbReference type="GO" id="GO:0016887">
    <property type="term" value="F:ATP hydrolysis activity"/>
    <property type="evidence" value="ECO:0007669"/>
    <property type="project" value="InterPro"/>
</dbReference>
<evidence type="ECO:0000256" key="1">
    <source>
        <dbReference type="ARBA" id="ARBA00022448"/>
    </source>
</evidence>
<accession>A0A235CAB6</accession>
<evidence type="ECO:0000313" key="5">
    <source>
        <dbReference type="EMBL" id="OYD21442.1"/>
    </source>
</evidence>
<dbReference type="GO" id="GO:0022857">
    <property type="term" value="F:transmembrane transporter activity"/>
    <property type="evidence" value="ECO:0007669"/>
    <property type="project" value="TreeGrafter"/>
</dbReference>
<dbReference type="InterPro" id="IPR003439">
    <property type="entry name" value="ABC_transporter-like_ATP-bd"/>
</dbReference>
<dbReference type="CDD" id="cd03255">
    <property type="entry name" value="ABC_MJ0796_LolCDE_FtsE"/>
    <property type="match status" value="1"/>
</dbReference>
<dbReference type="Proteomes" id="UP000295058">
    <property type="component" value="Unassembled WGS sequence"/>
</dbReference>
<evidence type="ECO:0000313" key="6">
    <source>
        <dbReference type="EMBL" id="TDW56387.1"/>
    </source>
</evidence>
<sequence>MSALVSINALSFAWPGQATLLKINNLTLTPGERLFIRGPSGSGKSTLLGLLAGILQPDQGSLMILGQDFTRLSGHQRDRVRADQMGYIFQQFNLLPYLSVMENVTAALIFSAHKRKRLNRPASQEAARLLSALQLPEVLWQQPVHKLSIGQQQRVAAARALIGRPPLVIADEPTSALDAGSRSAFMQLLFAECEHAGSGLIFVSHDAGLEPLFSRVISLNQLNGAKHAEPGL</sequence>
<dbReference type="InterPro" id="IPR015854">
    <property type="entry name" value="ABC_transpr_LolD-like"/>
</dbReference>
<dbReference type="GO" id="GO:0005524">
    <property type="term" value="F:ATP binding"/>
    <property type="evidence" value="ECO:0007669"/>
    <property type="project" value="UniProtKB-KW"/>
</dbReference>
<dbReference type="SMART" id="SM00382">
    <property type="entry name" value="AAA"/>
    <property type="match status" value="1"/>
</dbReference>
<evidence type="ECO:0000256" key="3">
    <source>
        <dbReference type="ARBA" id="ARBA00022840"/>
    </source>
</evidence>
<dbReference type="PROSITE" id="PS50893">
    <property type="entry name" value="ABC_TRANSPORTER_2"/>
    <property type="match status" value="1"/>
</dbReference>
<dbReference type="PANTHER" id="PTHR24220:SF611">
    <property type="entry name" value="ATP-BINDING COMPONENT OF ABC TRANSPORTER-RELATED"/>
    <property type="match status" value="1"/>
</dbReference>
<evidence type="ECO:0000313" key="8">
    <source>
        <dbReference type="Proteomes" id="UP000295058"/>
    </source>
</evidence>
<keyword evidence="1" id="KW-0813">Transport</keyword>
<dbReference type="SUPFAM" id="SSF52540">
    <property type="entry name" value="P-loop containing nucleoside triphosphate hydrolases"/>
    <property type="match status" value="1"/>
</dbReference>
<organism evidence="5 7">
    <name type="scientific">Oceanimonas baumannii</name>
    <dbReference type="NCBI Taxonomy" id="129578"/>
    <lineage>
        <taxon>Bacteria</taxon>
        <taxon>Pseudomonadati</taxon>
        <taxon>Pseudomonadota</taxon>
        <taxon>Gammaproteobacteria</taxon>
        <taxon>Aeromonadales</taxon>
        <taxon>Aeromonadaceae</taxon>
        <taxon>Oceanimonas</taxon>
    </lineage>
</organism>
<dbReference type="PANTHER" id="PTHR24220">
    <property type="entry name" value="IMPORT ATP-BINDING PROTEIN"/>
    <property type="match status" value="1"/>
</dbReference>
<dbReference type="EMBL" id="SODO01000014">
    <property type="protein sequence ID" value="TDW56387.1"/>
    <property type="molecule type" value="Genomic_DNA"/>
</dbReference>
<keyword evidence="2" id="KW-0547">Nucleotide-binding</keyword>
<dbReference type="EMBL" id="NQJF01000015">
    <property type="protein sequence ID" value="OYD21442.1"/>
    <property type="molecule type" value="Genomic_DNA"/>
</dbReference>
<feature type="domain" description="ABC transporter" evidence="4">
    <location>
        <begin position="5"/>
        <end position="232"/>
    </location>
</feature>
<keyword evidence="8" id="KW-1185">Reference proteome</keyword>